<dbReference type="InterPro" id="IPR013780">
    <property type="entry name" value="Glyco_hydro_b"/>
</dbReference>
<comment type="caution">
    <text evidence="5">The sequence shown here is derived from an EMBL/GenBank/DDBJ whole genome shotgun (WGS) entry which is preliminary data.</text>
</comment>
<dbReference type="InterPro" id="IPR017853">
    <property type="entry name" value="GH"/>
</dbReference>
<dbReference type="Pfam" id="PF02057">
    <property type="entry name" value="Glyco_hydro_59"/>
    <property type="match status" value="1"/>
</dbReference>
<dbReference type="SUPFAM" id="SSF51445">
    <property type="entry name" value="(Trans)glycosidases"/>
    <property type="match status" value="1"/>
</dbReference>
<evidence type="ECO:0000259" key="3">
    <source>
        <dbReference type="Pfam" id="PF02057"/>
    </source>
</evidence>
<dbReference type="Gene3D" id="2.60.40.1180">
    <property type="entry name" value="Golgi alpha-mannosidase II"/>
    <property type="match status" value="1"/>
</dbReference>
<dbReference type="Pfam" id="PF21708">
    <property type="entry name" value="Glyco_hydro_59_C"/>
    <property type="match status" value="1"/>
</dbReference>
<evidence type="ECO:0000313" key="5">
    <source>
        <dbReference type="EMBL" id="MDR7275215.1"/>
    </source>
</evidence>
<dbReference type="Gene3D" id="2.60.120.260">
    <property type="entry name" value="Galactose-binding domain-like"/>
    <property type="match status" value="1"/>
</dbReference>
<evidence type="ECO:0000256" key="2">
    <source>
        <dbReference type="SAM" id="SignalP"/>
    </source>
</evidence>
<dbReference type="EMBL" id="JAVDYB010000001">
    <property type="protein sequence ID" value="MDR7275215.1"/>
    <property type="molecule type" value="Genomic_DNA"/>
</dbReference>
<evidence type="ECO:0000256" key="1">
    <source>
        <dbReference type="SAM" id="MobiDB-lite"/>
    </source>
</evidence>
<feature type="chain" id="PRO_5042046580" evidence="2">
    <location>
        <begin position="26"/>
        <end position="877"/>
    </location>
</feature>
<dbReference type="GO" id="GO:0004336">
    <property type="term" value="F:galactosylceramidase activity"/>
    <property type="evidence" value="ECO:0007669"/>
    <property type="project" value="InterPro"/>
</dbReference>
<dbReference type="Proteomes" id="UP001183643">
    <property type="component" value="Unassembled WGS sequence"/>
</dbReference>
<accession>A0AAE3YMI7</accession>
<dbReference type="InterPro" id="IPR049161">
    <property type="entry name" value="GH59_cat"/>
</dbReference>
<feature type="domain" description="Glycosyl hydrolase family 59 catalytic" evidence="3">
    <location>
        <begin position="54"/>
        <end position="379"/>
    </location>
</feature>
<protein>
    <submittedName>
        <fullName evidence="5">Uncharacterized protein</fullName>
    </submittedName>
</protein>
<feature type="signal peptide" evidence="2">
    <location>
        <begin position="1"/>
        <end position="25"/>
    </location>
</feature>
<evidence type="ECO:0000259" key="4">
    <source>
        <dbReference type="Pfam" id="PF21708"/>
    </source>
</evidence>
<reference evidence="5" key="1">
    <citation type="submission" date="2023-07" db="EMBL/GenBank/DDBJ databases">
        <title>Sequencing the genomes of 1000 actinobacteria strains.</title>
        <authorList>
            <person name="Klenk H.-P."/>
        </authorList>
    </citation>
    <scope>NUCLEOTIDE SEQUENCE</scope>
    <source>
        <strain evidence="5">DSM 44707</strain>
    </source>
</reference>
<organism evidence="5 6">
    <name type="scientific">Catenuloplanes atrovinosus</name>
    <dbReference type="NCBI Taxonomy" id="137266"/>
    <lineage>
        <taxon>Bacteria</taxon>
        <taxon>Bacillati</taxon>
        <taxon>Actinomycetota</taxon>
        <taxon>Actinomycetes</taxon>
        <taxon>Micromonosporales</taxon>
        <taxon>Micromonosporaceae</taxon>
        <taxon>Catenuloplanes</taxon>
    </lineage>
</organism>
<feature type="domain" description="Glycosyl hydrolase family 59 C-terminal lectin" evidence="4">
    <location>
        <begin position="579"/>
        <end position="750"/>
    </location>
</feature>
<name>A0AAE3YMI7_9ACTN</name>
<sequence length="877" mass="94285">MRRRRVSAAAAVGLLVCGLITPVRAASAAAAVPAVEIAVNAADIAAGNVNGLTFKGFGVLTANSTSALLLDYKAQHPESYARLLRVLFGGERPIMTHVKIEMGNDRNNSTGPDPATKRWATEPANVARAPGFQLAADAKRVNPGLRVSILRWNAPAWADTNDEIYTWYKETILAAYRTYGFMVDYVNPGVNEAPADLTWTKTYAELVRTDTTGFRPGEADAYRRIKVVISDEAGIGGFGSAMIADASLREAVAVAGYHYNTDDDAGGNFTRLAETYDKEVWNSEAQATFSNSRFRPNNNTPDPTVPGTGLGGSGSALEMANTVVKGFVRSRRTHFVYQPAIGSFYEGGQYSFKELVSARDPWSGFMHYDAGLAVLQHFTGFAEAGWENADNTAGIWRIVPRASASTATGTNPVVGRNGLPNYLTMAAPDASDFSTVIVNDSEYPRTYRITPSGFPVSRLASWETRAADPGQAYDADYKRHAGDLRPDAAGGYTVEVKPYSVVSVTSLDVTRDPQWTAPLPADGARPVLDADPARGVLWADGFDYRGKTVPVIGPGGAVTPGRTDFLATRGGDALYTWDRNGAFEAVRTGDREHVLRQQIDRATTGVGRAWNNADPITGVGDPRWTDYQARVDVRFERAPAADNYAAIGARSTGGGASHGLHGTPYALWLGSTGTWEFRRLGSTISSGTLAGFDPAAWHRLTIRVTGDLVTGFVDGRAVFGWRDDAPFRSGRVDLASGFHHTQFDDLTIERVRGHRPYYAALLDNLQFGPALVYGGDWRHANGRGMYEYHRSASTSQGPGATLTYTTAGSGLDVIGPNDGTARLDVRVDGRLVATDQPTTASTDFQQTFSLTGLPPGRHTITLEVVAGTLVVDAVGVR</sequence>
<gene>
    <name evidence="5" type="ORF">J2S41_001993</name>
</gene>
<dbReference type="GO" id="GO:0006683">
    <property type="term" value="P:galactosylceramide catabolic process"/>
    <property type="evidence" value="ECO:0007669"/>
    <property type="project" value="InterPro"/>
</dbReference>
<feature type="compositionally biased region" description="Polar residues" evidence="1">
    <location>
        <begin position="289"/>
        <end position="302"/>
    </location>
</feature>
<keyword evidence="6" id="KW-1185">Reference proteome</keyword>
<dbReference type="GO" id="GO:0005764">
    <property type="term" value="C:lysosome"/>
    <property type="evidence" value="ECO:0007669"/>
    <property type="project" value="TreeGrafter"/>
</dbReference>
<dbReference type="AlphaFoldDB" id="A0AAE3YMI7"/>
<dbReference type="InterPro" id="IPR001286">
    <property type="entry name" value="Glyco_hydro_59"/>
</dbReference>
<dbReference type="PANTHER" id="PTHR15172:SF1">
    <property type="entry name" value="GALACTOCEREBROSIDASE"/>
    <property type="match status" value="1"/>
</dbReference>
<dbReference type="GO" id="GO:0016020">
    <property type="term" value="C:membrane"/>
    <property type="evidence" value="ECO:0007669"/>
    <property type="project" value="GOC"/>
</dbReference>
<dbReference type="Gene3D" id="3.20.20.80">
    <property type="entry name" value="Glycosidases"/>
    <property type="match status" value="1"/>
</dbReference>
<evidence type="ECO:0000313" key="6">
    <source>
        <dbReference type="Proteomes" id="UP001183643"/>
    </source>
</evidence>
<proteinExistence type="predicted"/>
<dbReference type="InterPro" id="IPR049162">
    <property type="entry name" value="GH59_C"/>
</dbReference>
<dbReference type="RefSeq" id="WP_310365906.1">
    <property type="nucleotide sequence ID" value="NZ_JAVDYB010000001.1"/>
</dbReference>
<feature type="region of interest" description="Disordered" evidence="1">
    <location>
        <begin position="289"/>
        <end position="312"/>
    </location>
</feature>
<dbReference type="Gene3D" id="2.60.120.560">
    <property type="entry name" value="Exo-inulinase, domain 1"/>
    <property type="match status" value="1"/>
</dbReference>
<dbReference type="PANTHER" id="PTHR15172">
    <property type="entry name" value="GALACTOCEREBROSIDASE"/>
    <property type="match status" value="1"/>
</dbReference>
<keyword evidence="2" id="KW-0732">Signal</keyword>